<comment type="caution">
    <text evidence="2">The sequence shown here is derived from an EMBL/GenBank/DDBJ whole genome shotgun (WGS) entry which is preliminary data.</text>
</comment>
<feature type="transmembrane region" description="Helical" evidence="1">
    <location>
        <begin position="124"/>
        <end position="142"/>
    </location>
</feature>
<evidence type="ECO:0000313" key="3">
    <source>
        <dbReference type="Proteomes" id="UP000669239"/>
    </source>
</evidence>
<protein>
    <submittedName>
        <fullName evidence="2">DUF1097 domain-containing protein</fullName>
    </submittedName>
</protein>
<feature type="transmembrane region" description="Helical" evidence="1">
    <location>
        <begin position="70"/>
        <end position="87"/>
    </location>
</feature>
<sequence>MEKKCVEERNMEDKQKKTVNMLTLAFGIAFMPPIWAVLAPFIGIGTGSVALICAGLFVANGNRRQDTVKISVGFLLGDLWAYIAVWVMETLQWNPNVELYVTLFVMGGLAVIVSETFSSMIYTPAWLCGWAIGLTIMGPMQVDGIGTLPIQIGVAMLVGVIYVGVGVDAFQGMLVRRLGCGDGGNGVPDTH</sequence>
<accession>A0ABX2HJJ1</accession>
<proteinExistence type="predicted"/>
<reference evidence="2 3" key="1">
    <citation type="journal article" date="2020" name="Cell Host Microbe">
        <title>Functional and Genomic Variation between Human-Derived Isolates of Lachnospiraceae Reveals Inter- and Intra-Species Diversity.</title>
        <authorList>
            <person name="Sorbara M.T."/>
            <person name="Littmann E.R."/>
            <person name="Fontana E."/>
            <person name="Moody T.U."/>
            <person name="Kohout C.E."/>
            <person name="Gjonbalaj M."/>
            <person name="Eaton V."/>
            <person name="Seok R."/>
            <person name="Leiner I.M."/>
            <person name="Pamer E.G."/>
        </authorList>
    </citation>
    <scope>NUCLEOTIDE SEQUENCE [LARGE SCALE GENOMIC DNA]</scope>
    <source>
        <strain evidence="2 3">MSK.1.17</strain>
    </source>
</reference>
<gene>
    <name evidence="2" type="ORF">G5B36_07900</name>
</gene>
<feature type="transmembrane region" description="Helical" evidence="1">
    <location>
        <begin position="148"/>
        <end position="167"/>
    </location>
</feature>
<dbReference type="Pfam" id="PF06496">
    <property type="entry name" value="DUF1097"/>
    <property type="match status" value="1"/>
</dbReference>
<feature type="transmembrane region" description="Helical" evidence="1">
    <location>
        <begin position="18"/>
        <end position="35"/>
    </location>
</feature>
<organism evidence="2 3">
    <name type="scientific">Enterocloster aldenensis</name>
    <dbReference type="NCBI Taxonomy" id="358742"/>
    <lineage>
        <taxon>Bacteria</taxon>
        <taxon>Bacillati</taxon>
        <taxon>Bacillota</taxon>
        <taxon>Clostridia</taxon>
        <taxon>Lachnospirales</taxon>
        <taxon>Lachnospiraceae</taxon>
        <taxon>Enterocloster</taxon>
    </lineage>
</organism>
<evidence type="ECO:0000313" key="2">
    <source>
        <dbReference type="EMBL" id="NSJ48625.1"/>
    </source>
</evidence>
<dbReference type="EMBL" id="JAAITT010000008">
    <property type="protein sequence ID" value="NSJ48625.1"/>
    <property type="molecule type" value="Genomic_DNA"/>
</dbReference>
<feature type="transmembrane region" description="Helical" evidence="1">
    <location>
        <begin position="41"/>
        <end position="58"/>
    </location>
</feature>
<feature type="transmembrane region" description="Helical" evidence="1">
    <location>
        <begin position="99"/>
        <end position="117"/>
    </location>
</feature>
<evidence type="ECO:0000256" key="1">
    <source>
        <dbReference type="SAM" id="Phobius"/>
    </source>
</evidence>
<keyword evidence="1" id="KW-0472">Membrane</keyword>
<keyword evidence="3" id="KW-1185">Reference proteome</keyword>
<dbReference type="Proteomes" id="UP000669239">
    <property type="component" value="Unassembled WGS sequence"/>
</dbReference>
<name>A0ABX2HJJ1_9FIRM</name>
<keyword evidence="1" id="KW-0812">Transmembrane</keyword>
<keyword evidence="1" id="KW-1133">Transmembrane helix</keyword>
<dbReference type="InterPro" id="IPR009476">
    <property type="entry name" value="DUF1097"/>
</dbReference>